<dbReference type="Gramene" id="TraesCS1D03G0124100.1">
    <property type="protein sequence ID" value="TraesCS1D03G0124100.1.CDS"/>
    <property type="gene ID" value="TraesCS1D03G0124100"/>
</dbReference>
<dbReference type="Gramene" id="TraesJUL1D03G00425800.1">
    <property type="protein sequence ID" value="TraesJUL1D03G00425800.1"/>
    <property type="gene ID" value="TraesJUL1D03G00425800"/>
</dbReference>
<sequence>MVLTIAILNFTFIAPNLWNRVIASSAQLFLQKPPSIIAYVEMSTVVPLSFISWNIFFAATVLPV</sequence>
<dbReference type="Gramene" id="TraesNOR1D03G00429820.1">
    <property type="protein sequence ID" value="TraesNOR1D03G00429820.1"/>
    <property type="gene ID" value="TraesNOR1D03G00429820"/>
</dbReference>
<keyword evidence="2" id="KW-1185">Reference proteome</keyword>
<dbReference type="EnsemblPlants" id="TraesCS1D02G056300.1">
    <property type="protein sequence ID" value="TraesCS1D02G056300.1"/>
    <property type="gene ID" value="TraesCS1D02G056300"/>
</dbReference>
<dbReference type="Gramene" id="TraesCS1D02G056300.1">
    <property type="protein sequence ID" value="TraesCS1D02G056300.1"/>
    <property type="gene ID" value="TraesCS1D02G056300"/>
</dbReference>
<reference evidence="1" key="1">
    <citation type="submission" date="2018-08" db="EMBL/GenBank/DDBJ databases">
        <authorList>
            <person name="Rossello M."/>
        </authorList>
    </citation>
    <scope>NUCLEOTIDE SEQUENCE [LARGE SCALE GENOMIC DNA]</scope>
    <source>
        <strain evidence="1">cv. Chinese Spring</strain>
    </source>
</reference>
<dbReference type="Gramene" id="TraesLDM1D03G00424510.1">
    <property type="protein sequence ID" value="TraesLDM1D03G00424510.1"/>
    <property type="gene ID" value="TraesLDM1D03G00424510"/>
</dbReference>
<dbReference type="Gramene" id="TraesMAC1D03G00422820.1">
    <property type="protein sequence ID" value="TraesMAC1D03G00422820.1"/>
    <property type="gene ID" value="TraesMAC1D03G00422820"/>
</dbReference>
<dbReference type="Proteomes" id="UP000019116">
    <property type="component" value="Chromosome 1D"/>
</dbReference>
<proteinExistence type="predicted"/>
<accession>A0A3B5ZQ81</accession>
<dbReference type="Gramene" id="TraesARI1D03G00427760.1">
    <property type="protein sequence ID" value="TraesARI1D03G00427760.1"/>
    <property type="gene ID" value="TraesARI1D03G00427760"/>
</dbReference>
<dbReference type="Gramene" id="TraesSTA1D03G00421710.1">
    <property type="protein sequence ID" value="TraesSTA1D03G00421710.1"/>
    <property type="gene ID" value="TraesSTA1D03G00421710"/>
</dbReference>
<evidence type="ECO:0000313" key="1">
    <source>
        <dbReference type="EnsemblPlants" id="TraesCS1D02G056300.1"/>
    </source>
</evidence>
<dbReference type="Gramene" id="TraesSYM1D03G00428770.1">
    <property type="protein sequence ID" value="TraesSYM1D03G00428770.1"/>
    <property type="gene ID" value="TraesSYM1D03G00428770"/>
</dbReference>
<dbReference type="Gramene" id="TraesLAC1D03G00428690.1">
    <property type="protein sequence ID" value="TraesLAC1D03G00428690.1"/>
    <property type="gene ID" value="TraesLAC1D03G00428690"/>
</dbReference>
<reference evidence="1" key="2">
    <citation type="submission" date="2018-10" db="UniProtKB">
        <authorList>
            <consortium name="EnsemblPlants"/>
        </authorList>
    </citation>
    <scope>IDENTIFICATION</scope>
</reference>
<name>A0A3B5ZQ81_WHEAT</name>
<dbReference type="Gramene" id="TraesJAG1D03G00422990.1">
    <property type="protein sequence ID" value="TraesJAG1D03G00422990.1"/>
    <property type="gene ID" value="TraesJAG1D03G00422990"/>
</dbReference>
<evidence type="ECO:0000313" key="2">
    <source>
        <dbReference type="Proteomes" id="UP000019116"/>
    </source>
</evidence>
<dbReference type="AlphaFoldDB" id="A0A3B5ZQ81"/>
<protein>
    <submittedName>
        <fullName evidence="1">Uncharacterized protein</fullName>
    </submittedName>
</protein>
<organism evidence="1">
    <name type="scientific">Triticum aestivum</name>
    <name type="common">Wheat</name>
    <dbReference type="NCBI Taxonomy" id="4565"/>
    <lineage>
        <taxon>Eukaryota</taxon>
        <taxon>Viridiplantae</taxon>
        <taxon>Streptophyta</taxon>
        <taxon>Embryophyta</taxon>
        <taxon>Tracheophyta</taxon>
        <taxon>Spermatophyta</taxon>
        <taxon>Magnoliopsida</taxon>
        <taxon>Liliopsida</taxon>
        <taxon>Poales</taxon>
        <taxon>Poaceae</taxon>
        <taxon>BOP clade</taxon>
        <taxon>Pooideae</taxon>
        <taxon>Triticodae</taxon>
        <taxon>Triticeae</taxon>
        <taxon>Triticinae</taxon>
        <taxon>Triticum</taxon>
    </lineage>
</organism>